<keyword evidence="1" id="KW-1133">Transmembrane helix</keyword>
<reference evidence="2 3" key="1">
    <citation type="journal article" date="2013" name="Curr. Biol.">
        <title>The Genome of the Foraminiferan Reticulomyxa filosa.</title>
        <authorList>
            <person name="Glockner G."/>
            <person name="Hulsmann N."/>
            <person name="Schleicher M."/>
            <person name="Noegel A.A."/>
            <person name="Eichinger L."/>
            <person name="Gallinger C."/>
            <person name="Pawlowski J."/>
            <person name="Sierra R."/>
            <person name="Euteneuer U."/>
            <person name="Pillet L."/>
            <person name="Moustafa A."/>
            <person name="Platzer M."/>
            <person name="Groth M."/>
            <person name="Szafranski K."/>
            <person name="Schliwa M."/>
        </authorList>
    </citation>
    <scope>NUCLEOTIDE SEQUENCE [LARGE SCALE GENOMIC DNA]</scope>
</reference>
<keyword evidence="1" id="KW-0812">Transmembrane</keyword>
<feature type="transmembrane region" description="Helical" evidence="1">
    <location>
        <begin position="134"/>
        <end position="154"/>
    </location>
</feature>
<feature type="transmembrane region" description="Helical" evidence="1">
    <location>
        <begin position="95"/>
        <end position="113"/>
    </location>
</feature>
<dbReference type="AlphaFoldDB" id="X6NCN3"/>
<evidence type="ECO:0000313" key="2">
    <source>
        <dbReference type="EMBL" id="ETO23524.1"/>
    </source>
</evidence>
<organism evidence="2 3">
    <name type="scientific">Reticulomyxa filosa</name>
    <dbReference type="NCBI Taxonomy" id="46433"/>
    <lineage>
        <taxon>Eukaryota</taxon>
        <taxon>Sar</taxon>
        <taxon>Rhizaria</taxon>
        <taxon>Retaria</taxon>
        <taxon>Foraminifera</taxon>
        <taxon>Monothalamids</taxon>
        <taxon>Reticulomyxidae</taxon>
        <taxon>Reticulomyxa</taxon>
    </lineage>
</organism>
<dbReference type="Proteomes" id="UP000023152">
    <property type="component" value="Unassembled WGS sequence"/>
</dbReference>
<keyword evidence="3" id="KW-1185">Reference proteome</keyword>
<feature type="transmembrane region" description="Helical" evidence="1">
    <location>
        <begin position="230"/>
        <end position="254"/>
    </location>
</feature>
<keyword evidence="1" id="KW-0472">Membrane</keyword>
<comment type="caution">
    <text evidence="2">The sequence shown here is derived from an EMBL/GenBank/DDBJ whole genome shotgun (WGS) entry which is preliminary data.</text>
</comment>
<protein>
    <submittedName>
        <fullName evidence="2">Uncharacterized protein</fullName>
    </submittedName>
</protein>
<feature type="transmembrane region" description="Helical" evidence="1">
    <location>
        <begin position="174"/>
        <end position="195"/>
    </location>
</feature>
<gene>
    <name evidence="2" type="ORF">RFI_13657</name>
</gene>
<feature type="non-terminal residue" evidence="2">
    <location>
        <position position="1"/>
    </location>
</feature>
<evidence type="ECO:0000313" key="3">
    <source>
        <dbReference type="Proteomes" id="UP000023152"/>
    </source>
</evidence>
<evidence type="ECO:0000256" key="1">
    <source>
        <dbReference type="SAM" id="Phobius"/>
    </source>
</evidence>
<dbReference type="EMBL" id="ASPP01009875">
    <property type="protein sequence ID" value="ETO23524.1"/>
    <property type="molecule type" value="Genomic_DNA"/>
</dbReference>
<proteinExistence type="predicted"/>
<sequence length="394" mass="44069">IVGLSVQDLTTVTMTENSSTLIKYNLTNAYSVLCSFTKSTVFLDYTVTSADYDRYNQHQSIPDNGQSIYYKTNGNAIPQLCSYTKQTGACFELNLTQLDSIIFFVCLFVLYVSKKKKKKEKGKKKVTLKIFQMAFLWLVILSIIPLGFACYGRGCCFGCKLTCLFVCSFKKLVLFVAKFATFFFFLVGYSNILFCKKNICKVPQKIQFKNSVFFFFTFYMSAKKKKDSSVNLLISCGVFAFVGGLIALMAILAYCMGGRDIDLVALCVREFCKDDFAGSYYCWWIGGDGNGGGNHHDNGCNCDCSCHGCDCGHCGNCDGGGCGVQKNHSGMKLNATITIIQNKSLFVLLVLIKTKLLKHNSLKNFSLGLKQIFFKFIFLKENCNVLNIQCFETL</sequence>
<name>X6NCN3_RETFI</name>
<accession>X6NCN3</accession>